<accession>A0A2Z5Y1Z1</accession>
<dbReference type="Pfam" id="PF01035">
    <property type="entry name" value="DNA_binding_1"/>
    <property type="match status" value="1"/>
</dbReference>
<dbReference type="HAMAP" id="MF_00772">
    <property type="entry name" value="OGT"/>
    <property type="match status" value="1"/>
</dbReference>
<dbReference type="EC" id="2.1.1.63" evidence="9"/>
<comment type="subcellular location">
    <subcellularLocation>
        <location evidence="9">Cytoplasm</location>
    </subcellularLocation>
</comment>
<evidence type="ECO:0000256" key="3">
    <source>
        <dbReference type="ARBA" id="ARBA00022490"/>
    </source>
</evidence>
<keyword evidence="3 9" id="KW-0963">Cytoplasm</keyword>
<evidence type="ECO:0000256" key="4">
    <source>
        <dbReference type="ARBA" id="ARBA00022603"/>
    </source>
</evidence>
<sequence>MKIFTPIGPIWLNANNEGLTQLSFNPILHTIDNRFTRQAADELTEYFLGKRKLFTVSLSITIGTPFQQLIWQTLKEIPYHKTMTYSEIAEKIGNPKAIRAIGQANSKNPLPIIIPCHRVIGKNGKLTGYLGTADKDGLQLKQQLLKIEGISVPDY</sequence>
<keyword evidence="5 9" id="KW-0808">Transferase</keyword>
<dbReference type="GeneID" id="57043321"/>
<dbReference type="GO" id="GO:0006307">
    <property type="term" value="P:DNA alkylation repair"/>
    <property type="evidence" value="ECO:0007669"/>
    <property type="project" value="UniProtKB-UniRule"/>
</dbReference>
<comment type="catalytic activity">
    <reaction evidence="1 9">
        <text>a 4-O-methyl-thymidine in DNA + L-cysteinyl-[protein] = a thymidine in DNA + S-methyl-L-cysteinyl-[protein]</text>
        <dbReference type="Rhea" id="RHEA:53428"/>
        <dbReference type="Rhea" id="RHEA-COMP:10131"/>
        <dbReference type="Rhea" id="RHEA-COMP:10132"/>
        <dbReference type="Rhea" id="RHEA-COMP:13555"/>
        <dbReference type="Rhea" id="RHEA-COMP:13556"/>
        <dbReference type="ChEBI" id="CHEBI:29950"/>
        <dbReference type="ChEBI" id="CHEBI:82612"/>
        <dbReference type="ChEBI" id="CHEBI:137386"/>
        <dbReference type="ChEBI" id="CHEBI:137387"/>
        <dbReference type="EC" id="2.1.1.63"/>
    </reaction>
</comment>
<dbReference type="SUPFAM" id="SSF53155">
    <property type="entry name" value="Methylated DNA-protein cysteine methyltransferase domain"/>
    <property type="match status" value="1"/>
</dbReference>
<evidence type="ECO:0000256" key="5">
    <source>
        <dbReference type="ARBA" id="ARBA00022679"/>
    </source>
</evidence>
<evidence type="ECO:0000259" key="10">
    <source>
        <dbReference type="Pfam" id="PF01035"/>
    </source>
</evidence>
<feature type="active site" description="Nucleophile; methyl group acceptor" evidence="9">
    <location>
        <position position="116"/>
    </location>
</feature>
<feature type="domain" description="Methylguanine DNA methyltransferase ribonuclease-like" evidence="11">
    <location>
        <begin position="5"/>
        <end position="59"/>
    </location>
</feature>
<dbReference type="FunFam" id="1.10.10.10:FF:000214">
    <property type="entry name" value="Methylated-DNA--protein-cysteine methyltransferase"/>
    <property type="match status" value="1"/>
</dbReference>
<name>A0A2Z5Y1Z1_9ENTE</name>
<dbReference type="OMA" id="INNPKSC"/>
<proteinExistence type="inferred from homology"/>
<comment type="catalytic activity">
    <reaction evidence="8 9">
        <text>a 6-O-methyl-2'-deoxyguanosine in DNA + L-cysteinyl-[protein] = S-methyl-L-cysteinyl-[protein] + a 2'-deoxyguanosine in DNA</text>
        <dbReference type="Rhea" id="RHEA:24000"/>
        <dbReference type="Rhea" id="RHEA-COMP:10131"/>
        <dbReference type="Rhea" id="RHEA-COMP:10132"/>
        <dbReference type="Rhea" id="RHEA-COMP:11367"/>
        <dbReference type="Rhea" id="RHEA-COMP:11368"/>
        <dbReference type="ChEBI" id="CHEBI:29950"/>
        <dbReference type="ChEBI" id="CHEBI:82612"/>
        <dbReference type="ChEBI" id="CHEBI:85445"/>
        <dbReference type="ChEBI" id="CHEBI:85448"/>
        <dbReference type="EC" id="2.1.1.63"/>
    </reaction>
</comment>
<dbReference type="AlphaFoldDB" id="A0A2Z5Y1Z1"/>
<comment type="miscellaneous">
    <text evidence="9">This enzyme catalyzes only one turnover and therefore is not strictly catalytic. According to one definition, an enzyme is a biocatalyst that acts repeatedly and over many reaction cycles.</text>
</comment>
<evidence type="ECO:0000259" key="11">
    <source>
        <dbReference type="Pfam" id="PF02870"/>
    </source>
</evidence>
<dbReference type="Gene3D" id="1.10.10.10">
    <property type="entry name" value="Winged helix-like DNA-binding domain superfamily/Winged helix DNA-binding domain"/>
    <property type="match status" value="1"/>
</dbReference>
<evidence type="ECO:0000313" key="13">
    <source>
        <dbReference type="Proteomes" id="UP000269226"/>
    </source>
</evidence>
<evidence type="ECO:0000256" key="1">
    <source>
        <dbReference type="ARBA" id="ARBA00001286"/>
    </source>
</evidence>
<dbReference type="InterPro" id="IPR036388">
    <property type="entry name" value="WH-like_DNA-bd_sf"/>
</dbReference>
<dbReference type="Pfam" id="PF02870">
    <property type="entry name" value="Methyltransf_1N"/>
    <property type="match status" value="1"/>
</dbReference>
<evidence type="ECO:0000256" key="6">
    <source>
        <dbReference type="ARBA" id="ARBA00022763"/>
    </source>
</evidence>
<gene>
    <name evidence="12" type="ORF">DAT561_0768</name>
</gene>
<dbReference type="CDD" id="cd06445">
    <property type="entry name" value="ATase"/>
    <property type="match status" value="1"/>
</dbReference>
<evidence type="ECO:0000256" key="9">
    <source>
        <dbReference type="HAMAP-Rule" id="MF_00772"/>
    </source>
</evidence>
<comment type="function">
    <text evidence="9">Involved in the cellular defense against the biological effects of O6-methylguanine (O6-MeG) and O4-methylthymine (O4-MeT) in DNA. Repairs the methylated nucleobase in DNA by stoichiometrically transferring the methyl group to a cysteine residue in the enzyme. This is a suicide reaction: the enzyme is irreversibly inactivated.</text>
</comment>
<dbReference type="GO" id="GO:0032259">
    <property type="term" value="P:methylation"/>
    <property type="evidence" value="ECO:0007669"/>
    <property type="project" value="UniProtKB-KW"/>
</dbReference>
<dbReference type="InterPro" id="IPR008332">
    <property type="entry name" value="MethylG_MeTrfase_N"/>
</dbReference>
<feature type="domain" description="Methylated-DNA-[protein]-cysteine S-methyltransferase DNA binding" evidence="10">
    <location>
        <begin position="65"/>
        <end position="150"/>
    </location>
</feature>
<dbReference type="RefSeq" id="WP_013774076.1">
    <property type="nucleotide sequence ID" value="NZ_AP018492.1"/>
</dbReference>
<dbReference type="PANTHER" id="PTHR10815">
    <property type="entry name" value="METHYLATED-DNA--PROTEIN-CYSTEINE METHYLTRANSFERASE"/>
    <property type="match status" value="1"/>
</dbReference>
<dbReference type="PANTHER" id="PTHR10815:SF5">
    <property type="entry name" value="METHYLATED-DNA--PROTEIN-CYSTEINE METHYLTRANSFERASE"/>
    <property type="match status" value="1"/>
</dbReference>
<dbReference type="InterPro" id="IPR036631">
    <property type="entry name" value="MGMT_N_sf"/>
</dbReference>
<dbReference type="SUPFAM" id="SSF46767">
    <property type="entry name" value="Methylated DNA-protein cysteine methyltransferase, C-terminal domain"/>
    <property type="match status" value="1"/>
</dbReference>
<protein>
    <recommendedName>
        <fullName evidence="9">Methylated-DNA--protein-cysteine methyltransferase</fullName>
        <ecNumber evidence="9">2.1.1.63</ecNumber>
    </recommendedName>
    <alternativeName>
        <fullName evidence="9">6-O-methylguanine-DNA methyltransferase</fullName>
        <shortName evidence="9">MGMT</shortName>
    </alternativeName>
    <alternativeName>
        <fullName evidence="9">O-6-methylguanine-DNA-alkyltransferase</fullName>
    </alternativeName>
</protein>
<keyword evidence="6 9" id="KW-0227">DNA damage</keyword>
<evidence type="ECO:0000256" key="8">
    <source>
        <dbReference type="ARBA" id="ARBA00049348"/>
    </source>
</evidence>
<dbReference type="GO" id="GO:0005737">
    <property type="term" value="C:cytoplasm"/>
    <property type="evidence" value="ECO:0007669"/>
    <property type="project" value="UniProtKB-SubCell"/>
</dbReference>
<comment type="similarity">
    <text evidence="2 9">Belongs to the MGMT family.</text>
</comment>
<evidence type="ECO:0000313" key="12">
    <source>
        <dbReference type="EMBL" id="BBC60885.1"/>
    </source>
</evidence>
<evidence type="ECO:0000256" key="2">
    <source>
        <dbReference type="ARBA" id="ARBA00008711"/>
    </source>
</evidence>
<keyword evidence="4 9" id="KW-0489">Methyltransferase</keyword>
<dbReference type="NCBIfam" id="TIGR00589">
    <property type="entry name" value="ogt"/>
    <property type="match status" value="1"/>
</dbReference>
<organism evidence="12 13">
    <name type="scientific">Melissococcus plutonius</name>
    <dbReference type="NCBI Taxonomy" id="33970"/>
    <lineage>
        <taxon>Bacteria</taxon>
        <taxon>Bacillati</taxon>
        <taxon>Bacillota</taxon>
        <taxon>Bacilli</taxon>
        <taxon>Lactobacillales</taxon>
        <taxon>Enterococcaceae</taxon>
        <taxon>Melissococcus</taxon>
    </lineage>
</organism>
<dbReference type="EMBL" id="AP018492">
    <property type="protein sequence ID" value="BBC60885.1"/>
    <property type="molecule type" value="Genomic_DNA"/>
</dbReference>
<reference evidence="12 13" key="1">
    <citation type="submission" date="2018-01" db="EMBL/GenBank/DDBJ databases">
        <title>Whole genome sequence of Melissococcus plutonius DAT561.</title>
        <authorList>
            <person name="Okumura K."/>
            <person name="Takamatsu D."/>
            <person name="Okura M."/>
        </authorList>
    </citation>
    <scope>NUCLEOTIDE SEQUENCE [LARGE SCALE GENOMIC DNA]</scope>
    <source>
        <strain evidence="12 13">DAT561</strain>
    </source>
</reference>
<dbReference type="PROSITE" id="PS00374">
    <property type="entry name" value="MGMT"/>
    <property type="match status" value="1"/>
</dbReference>
<dbReference type="InterPro" id="IPR023546">
    <property type="entry name" value="MGMT"/>
</dbReference>
<dbReference type="InterPro" id="IPR036217">
    <property type="entry name" value="MethylDNA_cys_MeTrfase_DNAb"/>
</dbReference>
<dbReference type="InterPro" id="IPR001497">
    <property type="entry name" value="MethylDNA_cys_MeTrfase_AS"/>
</dbReference>
<evidence type="ECO:0000256" key="7">
    <source>
        <dbReference type="ARBA" id="ARBA00023204"/>
    </source>
</evidence>
<dbReference type="Proteomes" id="UP000269226">
    <property type="component" value="Chromosome"/>
</dbReference>
<dbReference type="GO" id="GO:0003908">
    <property type="term" value="F:methylated-DNA-[protein]-cysteine S-methyltransferase activity"/>
    <property type="evidence" value="ECO:0007669"/>
    <property type="project" value="UniProtKB-UniRule"/>
</dbReference>
<dbReference type="Gene3D" id="3.30.160.70">
    <property type="entry name" value="Methylated DNA-protein cysteine methyltransferase domain"/>
    <property type="match status" value="1"/>
</dbReference>
<keyword evidence="7 9" id="KW-0234">DNA repair</keyword>
<dbReference type="InterPro" id="IPR014048">
    <property type="entry name" value="MethylDNA_cys_MeTrfase_DNA-bd"/>
</dbReference>